<evidence type="ECO:0000256" key="5">
    <source>
        <dbReference type="ARBA" id="ARBA00023065"/>
    </source>
</evidence>
<feature type="transmembrane region" description="Helical" evidence="8">
    <location>
        <begin position="393"/>
        <end position="412"/>
    </location>
</feature>
<gene>
    <name evidence="10" type="ORF">AMON00008_LOCUS47228</name>
</gene>
<dbReference type="GO" id="GO:0005249">
    <property type="term" value="F:voltage-gated potassium channel activity"/>
    <property type="evidence" value="ECO:0007669"/>
    <property type="project" value="TreeGrafter"/>
</dbReference>
<organism evidence="10">
    <name type="scientific">Alexandrium monilatum</name>
    <dbReference type="NCBI Taxonomy" id="311494"/>
    <lineage>
        <taxon>Eukaryota</taxon>
        <taxon>Sar</taxon>
        <taxon>Alveolata</taxon>
        <taxon>Dinophyceae</taxon>
        <taxon>Gonyaulacales</taxon>
        <taxon>Pyrocystaceae</taxon>
        <taxon>Alexandrium</taxon>
    </lineage>
</organism>
<comment type="subcellular location">
    <subcellularLocation>
        <location evidence="1">Membrane</location>
        <topology evidence="1">Multi-pass membrane protein</topology>
    </subcellularLocation>
</comment>
<proteinExistence type="predicted"/>
<feature type="domain" description="Cyclic nucleotide-binding" evidence="9">
    <location>
        <begin position="685"/>
        <end position="768"/>
    </location>
</feature>
<dbReference type="GO" id="GO:0003254">
    <property type="term" value="P:regulation of membrane depolarization"/>
    <property type="evidence" value="ECO:0007669"/>
    <property type="project" value="TreeGrafter"/>
</dbReference>
<dbReference type="InterPro" id="IPR035897">
    <property type="entry name" value="Toll_tir_struct_dom_sf"/>
</dbReference>
<dbReference type="SUPFAM" id="SSF52200">
    <property type="entry name" value="Toll/Interleukin receptor TIR domain"/>
    <property type="match status" value="1"/>
</dbReference>
<dbReference type="EMBL" id="HBNR01066851">
    <property type="protein sequence ID" value="CAE4639268.1"/>
    <property type="molecule type" value="Transcribed_RNA"/>
</dbReference>
<sequence length="1142" mass="129027">MAAAETYETSQASPVPSMDFGSRPSLRQRLDECATEFEKLEEENRRLLERLTQMGSRATSSQQAYVASESGVDECRKKGQRHSNEENKELSITVNDGDANNDDLHKVVSFSDDEECEVDNSASDVSPTSPSHSAREATRKASTSDLPLSLPRTFAEAKCGSARFARRRTFERALSPMTSQLHEPEVPARSCSFPSRATAHTSPHPLRMCNCPPSPLSLPLPMPDPEASARLSDPVFSQGGDSQVLSMRPRRCSNLTGRGPSRRTSDSSAADQMELLNVLPDYFNPQELRKVTDSRFFSFMEEDSPQVDRAVLSPLGSLRTFWDLVIFFCIAFEFWASSFEVVFLMNCSAPKVIQAFVTLVTVFFFADIALSFNTGYMSKGGIVMMRRLIVKRYLCLWFWVDLISAVPFDLILPTLTENAIHRTWILRLAKLPKLLKLLRIYRMVQTMQLRIKHRSDHSKGTQVGHRWNLARYFQAPLSSSNWCWCFMMLMLIPCLAHVHGCVWAALQPEDFCSFGNCSLEPFARYRSSYSWAFFVFIVGGPPPNLSPTTSMLVLQVIVVAERMVWGVMFASRGIFQALAFAERDMKDICHKEDVLSYLRKHKVSFETQLQVISNLEETRESTNQQRHFSQLLNEFPFELRRNICTEMWSGPLGSLGLIAHVGSWSEDFVPELAMITYEETICSKSVVFHVGDLSQAAYYVLRGALAVVLPRDFGAGDQDTDNIPDYTDGMWLGEKALVNPDLRRSGTVVGRTLTMAMVVPSDKYQDLLTRLNLRDRFERFCEDNIWRGLCGRCGKLGDHFSDNCPAMTEPDLRGFGCLRRCFSSVRSHVSDRGLQPKNNARVSPIPESASEPEVRELREYLNLHRLSRLEPVLGDLGVRTIQGLKEVPRRQLAAHVEFVCDDAPLSKAEIKALSPVSIANFEQRLRKASGMAVRHKVHDGHLIFLSHYKVEAGTEAALIRSELETLMQQDVASPGRFFSVPVFLDSEDLRNLEGLRERVDRSHNLVLLLTEGVLSRPWVLVELVTAMNLSTQVLLVEVIKPGNTFIFPDEDFYSRLLRGDYLKPQDMAVLDDCSITLAEVETALRKVFKRIAVPYSPHRPQNIRHAELQSLMTMVKIRESCEDGIASSHMTLSYNVSSRFTT</sequence>
<keyword evidence="2" id="KW-0813">Transport</keyword>
<feature type="compositionally biased region" description="Basic and acidic residues" evidence="7">
    <location>
        <begin position="73"/>
        <end position="89"/>
    </location>
</feature>
<evidence type="ECO:0000256" key="3">
    <source>
        <dbReference type="ARBA" id="ARBA00022692"/>
    </source>
</evidence>
<dbReference type="CDD" id="cd00038">
    <property type="entry name" value="CAP_ED"/>
    <property type="match status" value="1"/>
</dbReference>
<evidence type="ECO:0000256" key="8">
    <source>
        <dbReference type="SAM" id="Phobius"/>
    </source>
</evidence>
<dbReference type="InterPro" id="IPR051413">
    <property type="entry name" value="K/Na_HCN_channel"/>
</dbReference>
<dbReference type="PROSITE" id="PS50042">
    <property type="entry name" value="CNMP_BINDING_3"/>
    <property type="match status" value="1"/>
</dbReference>
<dbReference type="Gene3D" id="1.10.287.70">
    <property type="match status" value="1"/>
</dbReference>
<dbReference type="AlphaFoldDB" id="A0A7S4S9W3"/>
<evidence type="ECO:0000313" key="10">
    <source>
        <dbReference type="EMBL" id="CAE4639268.1"/>
    </source>
</evidence>
<dbReference type="Pfam" id="PF00520">
    <property type="entry name" value="Ion_trans"/>
    <property type="match status" value="1"/>
</dbReference>
<evidence type="ECO:0000256" key="1">
    <source>
        <dbReference type="ARBA" id="ARBA00004141"/>
    </source>
</evidence>
<keyword evidence="4 8" id="KW-1133">Transmembrane helix</keyword>
<keyword evidence="6 8" id="KW-0472">Membrane</keyword>
<feature type="region of interest" description="Disordered" evidence="7">
    <location>
        <begin position="1"/>
        <end position="27"/>
    </location>
</feature>
<dbReference type="InterPro" id="IPR014710">
    <property type="entry name" value="RmlC-like_jellyroll"/>
</dbReference>
<evidence type="ECO:0000256" key="6">
    <source>
        <dbReference type="ARBA" id="ARBA00023136"/>
    </source>
</evidence>
<dbReference type="SUPFAM" id="SSF51206">
    <property type="entry name" value="cAMP-binding domain-like"/>
    <property type="match status" value="1"/>
</dbReference>
<feature type="compositionally biased region" description="Polar residues" evidence="7">
    <location>
        <begin position="53"/>
        <end position="65"/>
    </location>
</feature>
<dbReference type="SUPFAM" id="SSF81324">
    <property type="entry name" value="Voltage-gated potassium channels"/>
    <property type="match status" value="1"/>
</dbReference>
<reference evidence="10" key="1">
    <citation type="submission" date="2021-01" db="EMBL/GenBank/DDBJ databases">
        <authorList>
            <person name="Corre E."/>
            <person name="Pelletier E."/>
            <person name="Niang G."/>
            <person name="Scheremetjew M."/>
            <person name="Finn R."/>
            <person name="Kale V."/>
            <person name="Holt S."/>
            <person name="Cochrane G."/>
            <person name="Meng A."/>
            <person name="Brown T."/>
            <person name="Cohen L."/>
        </authorList>
    </citation>
    <scope>NUCLEOTIDE SEQUENCE</scope>
    <source>
        <strain evidence="10">CCMP3105</strain>
    </source>
</reference>
<evidence type="ECO:0000256" key="4">
    <source>
        <dbReference type="ARBA" id="ARBA00022989"/>
    </source>
</evidence>
<protein>
    <recommendedName>
        <fullName evidence="9">Cyclic nucleotide-binding domain-containing protein</fullName>
    </recommendedName>
</protein>
<feature type="region of interest" description="Disordered" evidence="7">
    <location>
        <begin position="113"/>
        <end position="145"/>
    </location>
</feature>
<evidence type="ECO:0000256" key="2">
    <source>
        <dbReference type="ARBA" id="ARBA00022448"/>
    </source>
</evidence>
<dbReference type="InterPro" id="IPR000595">
    <property type="entry name" value="cNMP-bd_dom"/>
</dbReference>
<dbReference type="GO" id="GO:0035725">
    <property type="term" value="P:sodium ion transmembrane transport"/>
    <property type="evidence" value="ECO:0007669"/>
    <property type="project" value="TreeGrafter"/>
</dbReference>
<accession>A0A7S4S9W3</accession>
<feature type="transmembrane region" description="Helical" evidence="8">
    <location>
        <begin position="352"/>
        <end position="372"/>
    </location>
</feature>
<feature type="transmembrane region" description="Helical" evidence="8">
    <location>
        <begin position="324"/>
        <end position="346"/>
    </location>
</feature>
<dbReference type="PANTHER" id="PTHR45689">
    <property type="entry name" value="I[[H]] CHANNEL, ISOFORM E"/>
    <property type="match status" value="1"/>
</dbReference>
<keyword evidence="5" id="KW-0406">Ion transport</keyword>
<evidence type="ECO:0000256" key="7">
    <source>
        <dbReference type="SAM" id="MobiDB-lite"/>
    </source>
</evidence>
<dbReference type="InterPro" id="IPR018490">
    <property type="entry name" value="cNMP-bd_dom_sf"/>
</dbReference>
<dbReference type="GO" id="GO:0098855">
    <property type="term" value="C:HCN channel complex"/>
    <property type="evidence" value="ECO:0007669"/>
    <property type="project" value="TreeGrafter"/>
</dbReference>
<dbReference type="Gene3D" id="2.60.120.10">
    <property type="entry name" value="Jelly Rolls"/>
    <property type="match status" value="1"/>
</dbReference>
<dbReference type="PANTHER" id="PTHR45689:SF5">
    <property type="entry name" value="I[[H]] CHANNEL, ISOFORM E"/>
    <property type="match status" value="1"/>
</dbReference>
<dbReference type="InterPro" id="IPR005821">
    <property type="entry name" value="Ion_trans_dom"/>
</dbReference>
<feature type="region of interest" description="Disordered" evidence="7">
    <location>
        <begin position="51"/>
        <end position="101"/>
    </location>
</feature>
<name>A0A7S4S9W3_9DINO</name>
<keyword evidence="3 8" id="KW-0812">Transmembrane</keyword>
<evidence type="ECO:0000259" key="9">
    <source>
        <dbReference type="PROSITE" id="PS50042"/>
    </source>
</evidence>
<feature type="compositionally biased region" description="Polar residues" evidence="7">
    <location>
        <begin position="120"/>
        <end position="132"/>
    </location>
</feature>